<dbReference type="PANTHER" id="PTHR19957">
    <property type="entry name" value="SYNTAXIN"/>
    <property type="match status" value="1"/>
</dbReference>
<dbReference type="Gene3D" id="1.20.5.110">
    <property type="match status" value="1"/>
</dbReference>
<dbReference type="AlphaFoldDB" id="A0A5J4V912"/>
<evidence type="ECO:0000313" key="4">
    <source>
        <dbReference type="EMBL" id="KAA6378993.1"/>
    </source>
</evidence>
<organism evidence="4 5">
    <name type="scientific">Streblomastix strix</name>
    <dbReference type="NCBI Taxonomy" id="222440"/>
    <lineage>
        <taxon>Eukaryota</taxon>
        <taxon>Metamonada</taxon>
        <taxon>Preaxostyla</taxon>
        <taxon>Oxymonadida</taxon>
        <taxon>Streblomastigidae</taxon>
        <taxon>Streblomastix</taxon>
    </lineage>
</organism>
<proteinExistence type="predicted"/>
<dbReference type="OrthoDB" id="244190at2759"/>
<dbReference type="SUPFAM" id="SSF58038">
    <property type="entry name" value="SNARE fusion complex"/>
    <property type="match status" value="1"/>
</dbReference>
<keyword evidence="2" id="KW-1133">Transmembrane helix</keyword>
<feature type="domain" description="T-SNARE coiled-coil homology" evidence="3">
    <location>
        <begin position="196"/>
        <end position="258"/>
    </location>
</feature>
<gene>
    <name evidence="4" type="ORF">EZS28_025480</name>
</gene>
<sequence>MEELKLIERQLEVVIDGCMSEEEKKRRAKDKFGQKRKEVINMLDQTRADILKRDELQAKGQVVESKKLSAKSRIKLKQAEEIVQYLESDALATERSYGRNINELQKNHLNNKKASAEHAREMHTICKQLFDNIDDETRRELEIGLTANPLNKNASSTSSQGKGKKGKVNLDANRFVAVGGTGGGGQMDQQWQELLDESQRIEDEYLSIIEGNVQKLKELALAMGNELDKQDLLLDDIDGKVKKSQIKVDKLTERTDKAIDQAKSSNRLLYLIILIIVIAIVAFIVIRFIF</sequence>
<dbReference type="GO" id="GO:0006906">
    <property type="term" value="P:vesicle fusion"/>
    <property type="evidence" value="ECO:0007669"/>
    <property type="project" value="TreeGrafter"/>
</dbReference>
<dbReference type="Pfam" id="PF05739">
    <property type="entry name" value="SNARE"/>
    <property type="match status" value="1"/>
</dbReference>
<dbReference type="InterPro" id="IPR000727">
    <property type="entry name" value="T_SNARE_dom"/>
</dbReference>
<dbReference type="Proteomes" id="UP000324800">
    <property type="component" value="Unassembled WGS sequence"/>
</dbReference>
<dbReference type="GO" id="GO:0031201">
    <property type="term" value="C:SNARE complex"/>
    <property type="evidence" value="ECO:0007669"/>
    <property type="project" value="TreeGrafter"/>
</dbReference>
<feature type="region of interest" description="Disordered" evidence="1">
    <location>
        <begin position="144"/>
        <end position="166"/>
    </location>
</feature>
<dbReference type="EMBL" id="SNRW01008781">
    <property type="protein sequence ID" value="KAA6378993.1"/>
    <property type="molecule type" value="Genomic_DNA"/>
</dbReference>
<reference evidence="4 5" key="1">
    <citation type="submission" date="2019-03" db="EMBL/GenBank/DDBJ databases">
        <title>Single cell metagenomics reveals metabolic interactions within the superorganism composed of flagellate Streblomastix strix and complex community of Bacteroidetes bacteria on its surface.</title>
        <authorList>
            <person name="Treitli S.C."/>
            <person name="Kolisko M."/>
            <person name="Husnik F."/>
            <person name="Keeling P."/>
            <person name="Hampl V."/>
        </authorList>
    </citation>
    <scope>NUCLEOTIDE SEQUENCE [LARGE SCALE GENOMIC DNA]</scope>
    <source>
        <strain evidence="4">ST1C</strain>
    </source>
</reference>
<dbReference type="GO" id="GO:0012505">
    <property type="term" value="C:endomembrane system"/>
    <property type="evidence" value="ECO:0007669"/>
    <property type="project" value="TreeGrafter"/>
</dbReference>
<dbReference type="InterPro" id="IPR045242">
    <property type="entry name" value="Syntaxin"/>
</dbReference>
<evidence type="ECO:0000256" key="2">
    <source>
        <dbReference type="SAM" id="Phobius"/>
    </source>
</evidence>
<evidence type="ECO:0000313" key="5">
    <source>
        <dbReference type="Proteomes" id="UP000324800"/>
    </source>
</evidence>
<protein>
    <recommendedName>
        <fullName evidence="3">t-SNARE coiled-coil homology domain-containing protein</fullName>
    </recommendedName>
</protein>
<dbReference type="GO" id="GO:0005484">
    <property type="term" value="F:SNAP receptor activity"/>
    <property type="evidence" value="ECO:0007669"/>
    <property type="project" value="TreeGrafter"/>
</dbReference>
<keyword evidence="2" id="KW-0472">Membrane</keyword>
<dbReference type="GO" id="GO:0000149">
    <property type="term" value="F:SNARE binding"/>
    <property type="evidence" value="ECO:0007669"/>
    <property type="project" value="TreeGrafter"/>
</dbReference>
<dbReference type="PROSITE" id="PS50192">
    <property type="entry name" value="T_SNARE"/>
    <property type="match status" value="1"/>
</dbReference>
<name>A0A5J4V912_9EUKA</name>
<comment type="caution">
    <text evidence="4">The sequence shown here is derived from an EMBL/GenBank/DDBJ whole genome shotgun (WGS) entry which is preliminary data.</text>
</comment>
<dbReference type="GO" id="GO:0006886">
    <property type="term" value="P:intracellular protein transport"/>
    <property type="evidence" value="ECO:0007669"/>
    <property type="project" value="TreeGrafter"/>
</dbReference>
<feature type="transmembrane region" description="Helical" evidence="2">
    <location>
        <begin position="268"/>
        <end position="289"/>
    </location>
</feature>
<dbReference type="SMART" id="SM00397">
    <property type="entry name" value="t_SNARE"/>
    <property type="match status" value="1"/>
</dbReference>
<keyword evidence="2" id="KW-0812">Transmembrane</keyword>
<evidence type="ECO:0000256" key="1">
    <source>
        <dbReference type="SAM" id="MobiDB-lite"/>
    </source>
</evidence>
<dbReference type="GO" id="GO:0048278">
    <property type="term" value="P:vesicle docking"/>
    <property type="evidence" value="ECO:0007669"/>
    <property type="project" value="TreeGrafter"/>
</dbReference>
<accession>A0A5J4V912</accession>
<evidence type="ECO:0000259" key="3">
    <source>
        <dbReference type="PROSITE" id="PS50192"/>
    </source>
</evidence>